<accession>A0ABP8LG83</accession>
<evidence type="ECO:0000313" key="2">
    <source>
        <dbReference type="EMBL" id="GAA4429083.1"/>
    </source>
</evidence>
<organism evidence="2 3">
    <name type="scientific">Acidovorax lacteus</name>
    <dbReference type="NCBI Taxonomy" id="1924988"/>
    <lineage>
        <taxon>Bacteria</taxon>
        <taxon>Pseudomonadati</taxon>
        <taxon>Pseudomonadota</taxon>
        <taxon>Betaproteobacteria</taxon>
        <taxon>Burkholderiales</taxon>
        <taxon>Comamonadaceae</taxon>
        <taxon>Acidovorax</taxon>
    </lineage>
</organism>
<sequence>MSVFPESADSRLTGSARIIDSIPFRSFTQGDTMRRDTFLKSLAALAATGALPLAAQAQAAAAYKMLVPANPGGGWDTTGRALGKAMQEAGVASSVTYDNKGGAAGAIGLAQFVNSAKGDPNALMVMGAVMVGGIITGKPPVGLDKVTPLARLTSEYNVFVLPANSPFKTMKDVVDQLRKDPGSVKWGGGSRGSTEHIAAAMIAREVGVDPAKINYVAFRGGGEATAAILGGNVTIGGSGYSEFAEYIAAGKMRAIGVTSGARLKGVNVPTLKEQGINVEIGNWRGVYGAPGITAAQRKDLIEALTKTFKHKSWQDAMEKNGWTPAWLAGDEFANFVDSEFASLRATMVKSGMI</sequence>
<dbReference type="InterPro" id="IPR006311">
    <property type="entry name" value="TAT_signal"/>
</dbReference>
<dbReference type="InterPro" id="IPR005064">
    <property type="entry name" value="BUG"/>
</dbReference>
<dbReference type="Proteomes" id="UP001501788">
    <property type="component" value="Unassembled WGS sequence"/>
</dbReference>
<dbReference type="CDD" id="cd07012">
    <property type="entry name" value="PBP2_Bug_TTT"/>
    <property type="match status" value="1"/>
</dbReference>
<name>A0ABP8LG83_9BURK</name>
<dbReference type="Gene3D" id="3.40.190.10">
    <property type="entry name" value="Periplasmic binding protein-like II"/>
    <property type="match status" value="1"/>
</dbReference>
<evidence type="ECO:0000313" key="3">
    <source>
        <dbReference type="Proteomes" id="UP001501788"/>
    </source>
</evidence>
<dbReference type="PROSITE" id="PS51318">
    <property type="entry name" value="TAT"/>
    <property type="match status" value="1"/>
</dbReference>
<dbReference type="EMBL" id="BAABEX010000029">
    <property type="protein sequence ID" value="GAA4429083.1"/>
    <property type="molecule type" value="Genomic_DNA"/>
</dbReference>
<dbReference type="SUPFAM" id="SSF53850">
    <property type="entry name" value="Periplasmic binding protein-like II"/>
    <property type="match status" value="1"/>
</dbReference>
<gene>
    <name evidence="2" type="ORF">GCM10023090_28680</name>
</gene>
<dbReference type="Pfam" id="PF03401">
    <property type="entry name" value="TctC"/>
    <property type="match status" value="1"/>
</dbReference>
<comment type="caution">
    <text evidence="2">The sequence shown here is derived from an EMBL/GenBank/DDBJ whole genome shotgun (WGS) entry which is preliminary data.</text>
</comment>
<proteinExistence type="inferred from homology"/>
<dbReference type="PANTHER" id="PTHR42928">
    <property type="entry name" value="TRICARBOXYLATE-BINDING PROTEIN"/>
    <property type="match status" value="1"/>
</dbReference>
<dbReference type="Gene3D" id="3.40.190.150">
    <property type="entry name" value="Bordetella uptake gene, domain 1"/>
    <property type="match status" value="1"/>
</dbReference>
<comment type="similarity">
    <text evidence="1">Belongs to the UPF0065 (bug) family.</text>
</comment>
<reference evidence="3" key="1">
    <citation type="journal article" date="2019" name="Int. J. Syst. Evol. Microbiol.">
        <title>The Global Catalogue of Microorganisms (GCM) 10K type strain sequencing project: providing services to taxonomists for standard genome sequencing and annotation.</title>
        <authorList>
            <consortium name="The Broad Institute Genomics Platform"/>
            <consortium name="The Broad Institute Genome Sequencing Center for Infectious Disease"/>
            <person name="Wu L."/>
            <person name="Ma J."/>
        </authorList>
    </citation>
    <scope>NUCLEOTIDE SEQUENCE [LARGE SCALE GENOMIC DNA]</scope>
    <source>
        <strain evidence="3">JCM 31890</strain>
    </source>
</reference>
<protein>
    <submittedName>
        <fullName evidence="2">Tripartite tricarboxylate transporter substrate binding protein</fullName>
    </submittedName>
</protein>
<evidence type="ECO:0000256" key="1">
    <source>
        <dbReference type="ARBA" id="ARBA00006987"/>
    </source>
</evidence>
<dbReference type="InterPro" id="IPR042100">
    <property type="entry name" value="Bug_dom1"/>
</dbReference>
<dbReference type="PANTHER" id="PTHR42928:SF3">
    <property type="entry name" value="UPF0065 PROTEIN YFLP"/>
    <property type="match status" value="1"/>
</dbReference>
<keyword evidence="3" id="KW-1185">Reference proteome</keyword>
<dbReference type="PIRSF" id="PIRSF017082">
    <property type="entry name" value="YflP"/>
    <property type="match status" value="1"/>
</dbReference>